<evidence type="ECO:0000313" key="1">
    <source>
        <dbReference type="EMBL" id="NMH87724.1"/>
    </source>
</evidence>
<sequence length="66" mass="7828">MTSLNKKERIDFSNLNDKHLLSNEDLIKNLDLAVEMLFYLQEDTFDKKDIQNAVFVIKRIVDSLRK</sequence>
<gene>
    <name evidence="1" type="ORF">HHX25_09430</name>
</gene>
<protein>
    <submittedName>
        <fullName evidence="1">Uncharacterized protein</fullName>
    </submittedName>
</protein>
<keyword evidence="2" id="KW-1185">Reference proteome</keyword>
<organism evidence="1 2">
    <name type="scientific">Flavivirga algicola</name>
    <dbReference type="NCBI Taxonomy" id="2729136"/>
    <lineage>
        <taxon>Bacteria</taxon>
        <taxon>Pseudomonadati</taxon>
        <taxon>Bacteroidota</taxon>
        <taxon>Flavobacteriia</taxon>
        <taxon>Flavobacteriales</taxon>
        <taxon>Flavobacteriaceae</taxon>
        <taxon>Flavivirga</taxon>
    </lineage>
</organism>
<dbReference type="Proteomes" id="UP000746690">
    <property type="component" value="Unassembled WGS sequence"/>
</dbReference>
<dbReference type="RefSeq" id="WP_169671795.1">
    <property type="nucleotide sequence ID" value="NZ_JABBHF010000004.1"/>
</dbReference>
<name>A0ABX1RZV8_9FLAO</name>
<accession>A0ABX1RZV8</accession>
<reference evidence="1 2" key="1">
    <citation type="submission" date="2020-04" db="EMBL/GenBank/DDBJ databases">
        <title>A Flavivirga sp. nov.</title>
        <authorList>
            <person name="Sun X."/>
        </authorList>
    </citation>
    <scope>NUCLEOTIDE SEQUENCE [LARGE SCALE GENOMIC DNA]</scope>
    <source>
        <strain evidence="1 2">Y03</strain>
    </source>
</reference>
<evidence type="ECO:0000313" key="2">
    <source>
        <dbReference type="Proteomes" id="UP000746690"/>
    </source>
</evidence>
<comment type="caution">
    <text evidence="1">The sequence shown here is derived from an EMBL/GenBank/DDBJ whole genome shotgun (WGS) entry which is preliminary data.</text>
</comment>
<dbReference type="EMBL" id="JABBHF010000004">
    <property type="protein sequence ID" value="NMH87724.1"/>
    <property type="molecule type" value="Genomic_DNA"/>
</dbReference>
<proteinExistence type="predicted"/>